<feature type="transmembrane region" description="Helical" evidence="1">
    <location>
        <begin position="429"/>
        <end position="452"/>
    </location>
</feature>
<evidence type="ECO:0000256" key="1">
    <source>
        <dbReference type="SAM" id="Phobius"/>
    </source>
</evidence>
<dbReference type="Proteomes" id="UP000191554">
    <property type="component" value="Unassembled WGS sequence"/>
</dbReference>
<feature type="transmembrane region" description="Helical" evidence="1">
    <location>
        <begin position="70"/>
        <end position="89"/>
    </location>
</feature>
<feature type="transmembrane region" description="Helical" evidence="1">
    <location>
        <begin position="150"/>
        <end position="177"/>
    </location>
</feature>
<keyword evidence="1" id="KW-1133">Transmembrane helix</keyword>
<dbReference type="EMBL" id="MZGX01000031">
    <property type="protein sequence ID" value="OPX42309.1"/>
    <property type="molecule type" value="Genomic_DNA"/>
</dbReference>
<comment type="caution">
    <text evidence="2">The sequence shown here is derived from an EMBL/GenBank/DDBJ whole genome shotgun (WGS) entry which is preliminary data.</text>
</comment>
<dbReference type="RefSeq" id="WP_080066243.1">
    <property type="nucleotide sequence ID" value="NZ_MZGX01000031.1"/>
</dbReference>
<feature type="transmembrane region" description="Helical" evidence="1">
    <location>
        <begin position="400"/>
        <end position="423"/>
    </location>
</feature>
<dbReference type="OrthoDB" id="138672at2"/>
<accession>A0A1V4SEH1</accession>
<feature type="transmembrane region" description="Helical" evidence="1">
    <location>
        <begin position="34"/>
        <end position="58"/>
    </location>
</feature>
<dbReference type="InterPro" id="IPR031599">
    <property type="entry name" value="ABC_tran_2"/>
</dbReference>
<sequence length="531" mass="58355">MNNTVLLIRVQLINSLGINKLLKGSTSKEKVKSGLFVGLMFFVAVMVFIQMSAYAWIISDFLEKYKAMDVLIIAGTALSLLVCLFMSIYKASGYLFTFKDFDLLMSLPLSVRAILAAKLFMLAVSNMGLSVLLGFPYFMVYGIRTSAGAIFYFLAVILLILSSLLPLTIGSLISLGLGKVSGKSKRTNLIMIVGSFLFLLLFMLGMLSINSLTAANLKDIAESIESLKMVYYPFGLITRTLAGLSLTALLLFCGISIAVFAVFVLLFSRSFKATNTKMQEKYKASDFKMTELRVQSIPRALLKKELSHYFSSYVYVLNTGFGAVMMLLAVVMFIINREKLPQMLSVFPVKISEAFLVTLTMAACVSLTCTTAPSISLEGRKLWIIRTLPLTAQDIFKGKICLNLVVAVPVLLLSVTVLAAVFRLSVWEYLLSVGLGCAYSIFIAVTGLIINLHFPKLEWTTQTAAVKQSASVMLAIFTGFLSVILPIVMLVLLKPSDIVVFQLLWLAVTVIVDFGAYRYLSGTGAALFRTL</sequence>
<keyword evidence="1" id="KW-0812">Transmembrane</keyword>
<name>A0A1V4SEH1_RUMHU</name>
<feature type="transmembrane region" description="Helical" evidence="1">
    <location>
        <begin position="241"/>
        <end position="267"/>
    </location>
</feature>
<organism evidence="2 3">
    <name type="scientific">Ruminiclostridium hungatei</name>
    <name type="common">Clostridium hungatei</name>
    <dbReference type="NCBI Taxonomy" id="48256"/>
    <lineage>
        <taxon>Bacteria</taxon>
        <taxon>Bacillati</taxon>
        <taxon>Bacillota</taxon>
        <taxon>Clostridia</taxon>
        <taxon>Eubacteriales</taxon>
        <taxon>Oscillospiraceae</taxon>
        <taxon>Ruminiclostridium</taxon>
    </lineage>
</organism>
<evidence type="ECO:0000313" key="2">
    <source>
        <dbReference type="EMBL" id="OPX42309.1"/>
    </source>
</evidence>
<keyword evidence="3" id="KW-1185">Reference proteome</keyword>
<feature type="transmembrane region" description="Helical" evidence="1">
    <location>
        <begin position="355"/>
        <end position="379"/>
    </location>
</feature>
<dbReference type="Pfam" id="PF16949">
    <property type="entry name" value="ABC_tran_2"/>
    <property type="match status" value="1"/>
</dbReference>
<feature type="transmembrane region" description="Helical" evidence="1">
    <location>
        <begin position="189"/>
        <end position="209"/>
    </location>
</feature>
<dbReference type="AlphaFoldDB" id="A0A1V4SEH1"/>
<feature type="transmembrane region" description="Helical" evidence="1">
    <location>
        <begin position="109"/>
        <end position="138"/>
    </location>
</feature>
<proteinExistence type="predicted"/>
<reference evidence="2 3" key="1">
    <citation type="submission" date="2017-03" db="EMBL/GenBank/DDBJ databases">
        <title>Genome sequence of Clostridium hungatei DSM 14427.</title>
        <authorList>
            <person name="Poehlein A."/>
            <person name="Daniel R."/>
        </authorList>
    </citation>
    <scope>NUCLEOTIDE SEQUENCE [LARGE SCALE GENOMIC DNA]</scope>
    <source>
        <strain evidence="2 3">DSM 14427</strain>
    </source>
</reference>
<evidence type="ECO:0000313" key="3">
    <source>
        <dbReference type="Proteomes" id="UP000191554"/>
    </source>
</evidence>
<feature type="transmembrane region" description="Helical" evidence="1">
    <location>
        <begin position="499"/>
        <end position="520"/>
    </location>
</feature>
<dbReference type="STRING" id="48256.CLHUN_38300"/>
<keyword evidence="1" id="KW-0472">Membrane</keyword>
<feature type="transmembrane region" description="Helical" evidence="1">
    <location>
        <begin position="313"/>
        <end position="335"/>
    </location>
</feature>
<protein>
    <submittedName>
        <fullName evidence="2">Uncharacterized protein</fullName>
    </submittedName>
</protein>
<gene>
    <name evidence="2" type="ORF">CLHUN_38300</name>
</gene>
<feature type="transmembrane region" description="Helical" evidence="1">
    <location>
        <begin position="472"/>
        <end position="493"/>
    </location>
</feature>